<evidence type="ECO:0000313" key="3">
    <source>
        <dbReference type="EMBL" id="GMR43235.1"/>
    </source>
</evidence>
<comment type="caution">
    <text evidence="3">The sequence shown here is derived from an EMBL/GenBank/DDBJ whole genome shotgun (WGS) entry which is preliminary data.</text>
</comment>
<reference evidence="5" key="1">
    <citation type="submission" date="2022-10" db="EMBL/GenBank/DDBJ databases">
        <title>Genome assembly of Pristionchus species.</title>
        <authorList>
            <person name="Yoshida K."/>
            <person name="Sommer R.J."/>
        </authorList>
    </citation>
    <scope>NUCLEOTIDE SEQUENCE [LARGE SCALE GENOMIC DNA]</scope>
    <source>
        <strain evidence="4 5">RS5460</strain>
    </source>
</reference>
<dbReference type="EMBL" id="BTRK01000003">
    <property type="protein sequence ID" value="GMR43235.1"/>
    <property type="molecule type" value="Genomic_DNA"/>
</dbReference>
<name>A0AAN5CEV0_9BILA</name>
<dbReference type="AlphaFoldDB" id="A0AAN5CEV0"/>
<accession>A0AAN5CEV0</accession>
<dbReference type="EMBL" id="BTRK01000004">
    <property type="protein sequence ID" value="GMR50262.1"/>
    <property type="molecule type" value="Genomic_DNA"/>
</dbReference>
<organism evidence="3 5">
    <name type="scientific">Pristionchus mayeri</name>
    <dbReference type="NCBI Taxonomy" id="1317129"/>
    <lineage>
        <taxon>Eukaryota</taxon>
        <taxon>Metazoa</taxon>
        <taxon>Ecdysozoa</taxon>
        <taxon>Nematoda</taxon>
        <taxon>Chromadorea</taxon>
        <taxon>Rhabditida</taxon>
        <taxon>Rhabditina</taxon>
        <taxon>Diplogasteromorpha</taxon>
        <taxon>Diplogasteroidea</taxon>
        <taxon>Neodiplogasteridae</taxon>
        <taxon>Pristionchus</taxon>
    </lineage>
</organism>
<evidence type="ECO:0000313" key="4">
    <source>
        <dbReference type="EMBL" id="GMR50262.1"/>
    </source>
</evidence>
<dbReference type="Proteomes" id="UP001328107">
    <property type="component" value="Unassembled WGS sequence"/>
</dbReference>
<sequence>YCLWEKLSAICWKPNHLKWTDTSLYAHITVGRLRELLIVGDVDVDDLPLHQLLLREVVRLAGERSVEGCGHEQRQHAHAHDRASGDEMRSLLRLLASHL</sequence>
<keyword evidence="5" id="KW-1185">Reference proteome</keyword>
<evidence type="ECO:0000313" key="1">
    <source>
        <dbReference type="EMBL" id="GMR33865.1"/>
    </source>
</evidence>
<evidence type="ECO:0000313" key="5">
    <source>
        <dbReference type="Proteomes" id="UP001328107"/>
    </source>
</evidence>
<reference evidence="3" key="2">
    <citation type="submission" date="2023-06" db="EMBL/GenBank/DDBJ databases">
        <title>Genome assembly of Pristionchus species.</title>
        <authorList>
            <person name="Yoshida K."/>
            <person name="Sommer R.J."/>
        </authorList>
    </citation>
    <scope>NUCLEOTIDE SEQUENCE</scope>
    <source>
        <strain evidence="3 5">RS5460</strain>
    </source>
</reference>
<dbReference type="EMBL" id="BTRK01000002">
    <property type="protein sequence ID" value="GMR39590.1"/>
    <property type="molecule type" value="Genomic_DNA"/>
</dbReference>
<evidence type="ECO:0000313" key="2">
    <source>
        <dbReference type="EMBL" id="GMR39590.1"/>
    </source>
</evidence>
<gene>
    <name evidence="1" type="ORF">PMAYCL1PPCAC_04060</name>
    <name evidence="2" type="ORF">PMAYCL1PPCAC_09785</name>
    <name evidence="3" type="ORF">PMAYCL1PPCAC_13430</name>
    <name evidence="4" type="ORF">PMAYCL1PPCAC_20457</name>
</gene>
<feature type="non-terminal residue" evidence="3">
    <location>
        <position position="1"/>
    </location>
</feature>
<proteinExistence type="predicted"/>
<protein>
    <submittedName>
        <fullName evidence="3">Uncharacterized protein</fullName>
    </submittedName>
</protein>
<feature type="non-terminal residue" evidence="3">
    <location>
        <position position="99"/>
    </location>
</feature>
<dbReference type="EMBL" id="BTRK01000001">
    <property type="protein sequence ID" value="GMR33865.1"/>
    <property type="molecule type" value="Genomic_DNA"/>
</dbReference>